<reference evidence="1" key="1">
    <citation type="submission" date="2022-07" db="EMBL/GenBank/DDBJ databases">
        <title>Genome Sequence of Phlebia brevispora.</title>
        <authorList>
            <person name="Buettner E."/>
        </authorList>
    </citation>
    <scope>NUCLEOTIDE SEQUENCE</scope>
    <source>
        <strain evidence="1">MPL23</strain>
    </source>
</reference>
<evidence type="ECO:0000313" key="2">
    <source>
        <dbReference type="Proteomes" id="UP001148662"/>
    </source>
</evidence>
<comment type="caution">
    <text evidence="1">The sequence shown here is derived from an EMBL/GenBank/DDBJ whole genome shotgun (WGS) entry which is preliminary data.</text>
</comment>
<dbReference type="Proteomes" id="UP001148662">
    <property type="component" value="Unassembled WGS sequence"/>
</dbReference>
<evidence type="ECO:0000313" key="1">
    <source>
        <dbReference type="EMBL" id="KAJ3552012.1"/>
    </source>
</evidence>
<name>A0ACC1T2T3_9APHY</name>
<proteinExistence type="predicted"/>
<dbReference type="EMBL" id="JANHOG010000717">
    <property type="protein sequence ID" value="KAJ3552012.1"/>
    <property type="molecule type" value="Genomic_DNA"/>
</dbReference>
<gene>
    <name evidence="1" type="ORF">NM688_g4381</name>
</gene>
<organism evidence="1 2">
    <name type="scientific">Phlebia brevispora</name>
    <dbReference type="NCBI Taxonomy" id="194682"/>
    <lineage>
        <taxon>Eukaryota</taxon>
        <taxon>Fungi</taxon>
        <taxon>Dikarya</taxon>
        <taxon>Basidiomycota</taxon>
        <taxon>Agaricomycotina</taxon>
        <taxon>Agaricomycetes</taxon>
        <taxon>Polyporales</taxon>
        <taxon>Meruliaceae</taxon>
        <taxon>Phlebia</taxon>
    </lineage>
</organism>
<accession>A0ACC1T2T3</accession>
<sequence>MQAFMQTALVGDSTPGIPFNDVYFANTDGNFFLDDPAKTRIDPNHPIREIRVSSGWIVDGVAVDYNDAQNNRTITMKHGSSFPGAAKVTLGAQENVISVFGRAGYQTYYKRNMVNSIGFVIFDQERATVRVVGPFGNSNSSNEGTPFSASNVMAFGGFAQETAQLGLSGLFFMKPANKQ</sequence>
<keyword evidence="2" id="KW-1185">Reference proteome</keyword>
<protein>
    <submittedName>
        <fullName evidence="1">Uncharacterized protein</fullName>
    </submittedName>
</protein>